<sequence length="89" mass="9924">MKLITLTEYCMFIFFTGVYVAVTGFTARDLGLYLGIAIIYTFVHIAAKRMLTKHGKEAADIKLFYSVLLITASVFITVLFIIVLASFSS</sequence>
<dbReference type="Proteomes" id="UP001341297">
    <property type="component" value="Unassembled WGS sequence"/>
</dbReference>
<keyword evidence="7" id="KW-1185">Reference proteome</keyword>
<evidence type="ECO:0000313" key="7">
    <source>
        <dbReference type="Proteomes" id="UP001341297"/>
    </source>
</evidence>
<reference evidence="2" key="2">
    <citation type="submission" date="2015-10" db="EMBL/GenBank/DDBJ databases">
        <authorList>
            <person name="Dunlap C."/>
        </authorList>
    </citation>
    <scope>NUCLEOTIDE SEQUENCE</scope>
    <source>
        <strain evidence="2">GO-13</strain>
    </source>
</reference>
<dbReference type="KEGG" id="bgy:BGLY_1650"/>
<dbReference type="GeneID" id="82852723"/>
<reference evidence="3 7" key="4">
    <citation type="submission" date="2023-03" db="EMBL/GenBank/DDBJ databases">
        <title>Agriculturally important microbes genome sequencing.</title>
        <authorList>
            <person name="Dunlap C."/>
        </authorList>
    </citation>
    <scope>NUCLEOTIDE SEQUENCE [LARGE SCALE GENOMIC DNA]</scope>
    <source>
        <strain evidence="3 7">CBP-3203</strain>
    </source>
</reference>
<dbReference type="OrthoDB" id="2923255at2"/>
<dbReference type="EMBL" id="JARRTL010000009">
    <property type="protein sequence ID" value="MEC0485444.1"/>
    <property type="molecule type" value="Genomic_DNA"/>
</dbReference>
<dbReference type="Pfam" id="PF26313">
    <property type="entry name" value="YkoA"/>
    <property type="match status" value="1"/>
</dbReference>
<dbReference type="PATRIC" id="fig|1664069.3.peg.2181"/>
<feature type="transmembrane region" description="Helical" evidence="1">
    <location>
        <begin position="32"/>
        <end position="51"/>
    </location>
</feature>
<feature type="transmembrane region" description="Helical" evidence="1">
    <location>
        <begin position="63"/>
        <end position="87"/>
    </location>
</feature>
<dbReference type="InterPro" id="IPR058895">
    <property type="entry name" value="YkoA-like"/>
</dbReference>
<reference evidence="2 5" key="1">
    <citation type="journal article" date="2015" name="Int. J. Syst. Evol. Microbiol.">
        <title>Bacillus glycinifermentans sp. nov., isolated from fermented soybean paste.</title>
        <authorList>
            <person name="Kim S.J."/>
            <person name="Dunlap C.A."/>
            <person name="Kwon S.W."/>
            <person name="Rooney A.P."/>
        </authorList>
    </citation>
    <scope>NUCLEOTIDE SEQUENCE [LARGE SCALE GENOMIC DNA]</scope>
    <source>
        <strain evidence="2 5">GO-13</strain>
    </source>
</reference>
<evidence type="ECO:0000313" key="3">
    <source>
        <dbReference type="EMBL" id="MEC0485444.1"/>
    </source>
</evidence>
<reference evidence="4 6" key="3">
    <citation type="submission" date="2019-01" db="EMBL/GenBank/DDBJ databases">
        <title>Genome sequence of Bacillus glycinifermentans SRCM103574.</title>
        <authorList>
            <person name="Kong H.-J."/>
            <person name="Jeong S.-Y."/>
            <person name="Jeong D.-Y."/>
        </authorList>
    </citation>
    <scope>NUCLEOTIDE SEQUENCE [LARGE SCALE GENOMIC DNA]</scope>
    <source>
        <strain evidence="4 6">SRCM103574</strain>
    </source>
</reference>
<gene>
    <name evidence="2" type="ORF">AB447_218930</name>
    <name evidence="4" type="ORF">EQZ20_08515</name>
    <name evidence="3" type="ORF">P8828_11425</name>
</gene>
<evidence type="ECO:0000313" key="4">
    <source>
        <dbReference type="EMBL" id="QAT64945.1"/>
    </source>
</evidence>
<evidence type="ECO:0000313" key="6">
    <source>
        <dbReference type="Proteomes" id="UP000288675"/>
    </source>
</evidence>
<proteinExistence type="predicted"/>
<dbReference type="EMBL" id="LECW02000021">
    <property type="protein sequence ID" value="KRT93461.1"/>
    <property type="molecule type" value="Genomic_DNA"/>
</dbReference>
<name>A0A0J6HRP1_9BACI</name>
<evidence type="ECO:0000256" key="1">
    <source>
        <dbReference type="SAM" id="Phobius"/>
    </source>
</evidence>
<keyword evidence="1" id="KW-1133">Transmembrane helix</keyword>
<accession>A0A0J6EJ52</accession>
<dbReference type="STRING" id="1664069.BGLY_1650"/>
<dbReference type="Proteomes" id="UP000036168">
    <property type="component" value="Unassembled WGS sequence"/>
</dbReference>
<dbReference type="Proteomes" id="UP000288675">
    <property type="component" value="Chromosome"/>
</dbReference>
<dbReference type="AlphaFoldDB" id="A0A0J6HRP1"/>
<dbReference type="EMBL" id="CP035232">
    <property type="protein sequence ID" value="QAT64945.1"/>
    <property type="molecule type" value="Genomic_DNA"/>
</dbReference>
<keyword evidence="1" id="KW-0472">Membrane</keyword>
<organism evidence="2 5">
    <name type="scientific">Bacillus glycinifermentans</name>
    <dbReference type="NCBI Taxonomy" id="1664069"/>
    <lineage>
        <taxon>Bacteria</taxon>
        <taxon>Bacillati</taxon>
        <taxon>Bacillota</taxon>
        <taxon>Bacilli</taxon>
        <taxon>Bacillales</taxon>
        <taxon>Bacillaceae</taxon>
        <taxon>Bacillus</taxon>
    </lineage>
</organism>
<dbReference type="RefSeq" id="WP_046132244.1">
    <property type="nucleotide sequence ID" value="NZ_CP023481.1"/>
</dbReference>
<feature type="transmembrane region" description="Helical" evidence="1">
    <location>
        <begin position="9"/>
        <end position="26"/>
    </location>
</feature>
<keyword evidence="1" id="KW-0812">Transmembrane</keyword>
<evidence type="ECO:0000313" key="2">
    <source>
        <dbReference type="EMBL" id="KRT93461.1"/>
    </source>
</evidence>
<protein>
    <submittedName>
        <fullName evidence="2">Uncharacterized protein</fullName>
    </submittedName>
</protein>
<evidence type="ECO:0000313" key="5">
    <source>
        <dbReference type="Proteomes" id="UP000036168"/>
    </source>
</evidence>
<accession>A0A0J6HRP1</accession>